<dbReference type="PANTHER" id="PTHR43046:SF14">
    <property type="entry name" value="MUTT_NUDIX FAMILY PROTEIN"/>
    <property type="match status" value="1"/>
</dbReference>
<evidence type="ECO:0000256" key="3">
    <source>
        <dbReference type="ARBA" id="ARBA00022801"/>
    </source>
</evidence>
<dbReference type="InterPro" id="IPR020476">
    <property type="entry name" value="Nudix_hydrolase"/>
</dbReference>
<dbReference type="PROSITE" id="PS51462">
    <property type="entry name" value="NUDIX"/>
    <property type="match status" value="1"/>
</dbReference>
<dbReference type="PROSITE" id="PS00893">
    <property type="entry name" value="NUDIX_BOX"/>
    <property type="match status" value="1"/>
</dbReference>
<evidence type="ECO:0000313" key="6">
    <source>
        <dbReference type="EMBL" id="MDD7961046.1"/>
    </source>
</evidence>
<accession>A0ABT5SE12</accession>
<dbReference type="Proteomes" id="UP001218170">
    <property type="component" value="Unassembled WGS sequence"/>
</dbReference>
<dbReference type="SUPFAM" id="SSF55811">
    <property type="entry name" value="Nudix"/>
    <property type="match status" value="1"/>
</dbReference>
<dbReference type="RefSeq" id="WP_274263699.1">
    <property type="nucleotide sequence ID" value="NZ_JAQZCI010000001.1"/>
</dbReference>
<dbReference type="EMBL" id="JAQZCI010000001">
    <property type="protein sequence ID" value="MDD7961046.1"/>
    <property type="molecule type" value="Genomic_DNA"/>
</dbReference>
<dbReference type="PRINTS" id="PR00502">
    <property type="entry name" value="NUDIXFAMILY"/>
</dbReference>
<comment type="similarity">
    <text evidence="2 4">Belongs to the Nudix hydrolase family.</text>
</comment>
<sequence>MGEAAGVQVIVQHSDGRVLLQLRDDEPEIPYPNTWCIPGGMRDAGEGARECAARELREELGLTVAPEALELVGAETRSYGHETTFALHRDVDPAEIDLTEGQAIALFSRSEVAAMPLGYDDNAVLESYFRRPQPRGTRGR</sequence>
<name>A0ABT5SE12_9MICO</name>
<evidence type="ECO:0000256" key="1">
    <source>
        <dbReference type="ARBA" id="ARBA00001946"/>
    </source>
</evidence>
<dbReference type="Pfam" id="PF00293">
    <property type="entry name" value="NUDIX"/>
    <property type="match status" value="1"/>
</dbReference>
<keyword evidence="7" id="KW-1185">Reference proteome</keyword>
<organism evidence="6 7">
    <name type="scientific">Microbacterium thalli</name>
    <dbReference type="NCBI Taxonomy" id="3027921"/>
    <lineage>
        <taxon>Bacteria</taxon>
        <taxon>Bacillati</taxon>
        <taxon>Actinomycetota</taxon>
        <taxon>Actinomycetes</taxon>
        <taxon>Micrococcales</taxon>
        <taxon>Microbacteriaceae</taxon>
        <taxon>Microbacterium</taxon>
    </lineage>
</organism>
<dbReference type="InterPro" id="IPR015797">
    <property type="entry name" value="NUDIX_hydrolase-like_dom_sf"/>
</dbReference>
<evidence type="ECO:0000313" key="7">
    <source>
        <dbReference type="Proteomes" id="UP001218170"/>
    </source>
</evidence>
<dbReference type="CDD" id="cd18882">
    <property type="entry name" value="NUDIX_Hydrolase"/>
    <property type="match status" value="1"/>
</dbReference>
<evidence type="ECO:0000256" key="2">
    <source>
        <dbReference type="ARBA" id="ARBA00005582"/>
    </source>
</evidence>
<keyword evidence="3 4" id="KW-0378">Hydrolase</keyword>
<dbReference type="InterPro" id="IPR000086">
    <property type="entry name" value="NUDIX_hydrolase_dom"/>
</dbReference>
<comment type="caution">
    <text evidence="6">The sequence shown here is derived from an EMBL/GenBank/DDBJ whole genome shotgun (WGS) entry which is preliminary data.</text>
</comment>
<protein>
    <submittedName>
        <fullName evidence="6">NUDIX domain-containing protein</fullName>
    </submittedName>
</protein>
<dbReference type="PANTHER" id="PTHR43046">
    <property type="entry name" value="GDP-MANNOSE MANNOSYL HYDROLASE"/>
    <property type="match status" value="1"/>
</dbReference>
<gene>
    <name evidence="6" type="ORF">PUW80_01635</name>
</gene>
<proteinExistence type="inferred from homology"/>
<reference evidence="6 7" key="1">
    <citation type="submission" date="2023-02" db="EMBL/GenBank/DDBJ databases">
        <title>Study of novel species of the Microbacterium genus.</title>
        <authorList>
            <person name="Arroyo-Herrera I."/>
            <person name="Roman-Ponce B."/>
            <person name="Vasquez-Murrieta M.S."/>
        </authorList>
    </citation>
    <scope>NUCLEOTIDE SEQUENCE [LARGE SCALE GENOMIC DNA]</scope>
    <source>
        <strain evidence="6 7">NE1TT3</strain>
    </source>
</reference>
<dbReference type="Gene3D" id="3.90.79.10">
    <property type="entry name" value="Nucleoside Triphosphate Pyrophosphohydrolase"/>
    <property type="match status" value="1"/>
</dbReference>
<evidence type="ECO:0000256" key="4">
    <source>
        <dbReference type="RuleBase" id="RU003476"/>
    </source>
</evidence>
<evidence type="ECO:0000259" key="5">
    <source>
        <dbReference type="PROSITE" id="PS51462"/>
    </source>
</evidence>
<feature type="domain" description="Nudix hydrolase" evidence="5">
    <location>
        <begin position="1"/>
        <end position="129"/>
    </location>
</feature>
<dbReference type="InterPro" id="IPR020084">
    <property type="entry name" value="NUDIX_hydrolase_CS"/>
</dbReference>
<comment type="cofactor">
    <cofactor evidence="1">
        <name>Mg(2+)</name>
        <dbReference type="ChEBI" id="CHEBI:18420"/>
    </cofactor>
</comment>